<dbReference type="InterPro" id="IPR008278">
    <property type="entry name" value="4-PPantetheinyl_Trfase_dom"/>
</dbReference>
<feature type="domain" description="4'-phosphopantetheinyl transferase" evidence="3">
    <location>
        <begin position="120"/>
        <end position="202"/>
    </location>
</feature>
<accession>A0ABT1FXM5</accession>
<evidence type="ECO:0000313" key="5">
    <source>
        <dbReference type="EMBL" id="MCP1386528.1"/>
    </source>
</evidence>
<dbReference type="SUPFAM" id="SSF56214">
    <property type="entry name" value="4'-phosphopantetheinyl transferase"/>
    <property type="match status" value="2"/>
</dbReference>
<dbReference type="Gene3D" id="3.90.470.20">
    <property type="entry name" value="4'-phosphopantetheinyl transferase domain"/>
    <property type="match status" value="2"/>
</dbReference>
<evidence type="ECO:0000313" key="6">
    <source>
        <dbReference type="Proteomes" id="UP001204772"/>
    </source>
</evidence>
<dbReference type="RefSeq" id="WP_253533438.1">
    <property type="nucleotide sequence ID" value="NZ_JAMZEL010000027.1"/>
</dbReference>
<organism evidence="5 6">
    <name type="scientific">Runella salmonicolor</name>
    <dbReference type="NCBI Taxonomy" id="2950278"/>
    <lineage>
        <taxon>Bacteria</taxon>
        <taxon>Pseudomonadati</taxon>
        <taxon>Bacteroidota</taxon>
        <taxon>Cytophagia</taxon>
        <taxon>Cytophagales</taxon>
        <taxon>Spirosomataceae</taxon>
        <taxon>Runella</taxon>
    </lineage>
</organism>
<dbReference type="InterPro" id="IPR055066">
    <property type="entry name" value="AASDHPPT_N"/>
</dbReference>
<dbReference type="Pfam" id="PF01648">
    <property type="entry name" value="ACPS"/>
    <property type="match status" value="1"/>
</dbReference>
<dbReference type="EMBL" id="JAMZEL010000027">
    <property type="protein sequence ID" value="MCP1386528.1"/>
    <property type="molecule type" value="Genomic_DNA"/>
</dbReference>
<keyword evidence="6" id="KW-1185">Reference proteome</keyword>
<dbReference type="PANTHER" id="PTHR12215:SF10">
    <property type="entry name" value="L-AMINOADIPATE-SEMIALDEHYDE DEHYDROGENASE-PHOSPHOPANTETHEINYL TRANSFERASE"/>
    <property type="match status" value="1"/>
</dbReference>
<gene>
    <name evidence="5" type="ORF">NCI00_29060</name>
</gene>
<evidence type="ECO:0000259" key="4">
    <source>
        <dbReference type="Pfam" id="PF22624"/>
    </source>
</evidence>
<dbReference type="PANTHER" id="PTHR12215">
    <property type="entry name" value="PHOSPHOPANTETHEINE TRANSFERASE"/>
    <property type="match status" value="1"/>
</dbReference>
<feature type="domain" description="4'-phosphopantetheinyl transferase N-terminal" evidence="4">
    <location>
        <begin position="39"/>
        <end position="115"/>
    </location>
</feature>
<evidence type="ECO:0000256" key="2">
    <source>
        <dbReference type="ARBA" id="ARBA00022679"/>
    </source>
</evidence>
<keyword evidence="2 5" id="KW-0808">Transferase</keyword>
<evidence type="ECO:0000259" key="3">
    <source>
        <dbReference type="Pfam" id="PF01648"/>
    </source>
</evidence>
<evidence type="ECO:0000256" key="1">
    <source>
        <dbReference type="ARBA" id="ARBA00010990"/>
    </source>
</evidence>
<proteinExistence type="inferred from homology"/>
<dbReference type="InterPro" id="IPR037143">
    <property type="entry name" value="4-PPantetheinyl_Trfase_dom_sf"/>
</dbReference>
<dbReference type="Pfam" id="PF22624">
    <property type="entry name" value="AASDHPPT_N"/>
    <property type="match status" value="1"/>
</dbReference>
<reference evidence="5 6" key="1">
    <citation type="submission" date="2022-06" db="EMBL/GenBank/DDBJ databases">
        <title>Runella sp. S5 genome sequencing.</title>
        <authorList>
            <person name="Park S."/>
        </authorList>
    </citation>
    <scope>NUCLEOTIDE SEQUENCE [LARGE SCALE GENOMIC DNA]</scope>
    <source>
        <strain evidence="5 6">S5</strain>
    </source>
</reference>
<dbReference type="GO" id="GO:0016740">
    <property type="term" value="F:transferase activity"/>
    <property type="evidence" value="ECO:0007669"/>
    <property type="project" value="UniProtKB-KW"/>
</dbReference>
<dbReference type="InterPro" id="IPR050559">
    <property type="entry name" value="P-Pant_transferase_sf"/>
</dbReference>
<comment type="caution">
    <text evidence="5">The sequence shown here is derived from an EMBL/GenBank/DDBJ whole genome shotgun (WGS) entry which is preliminary data.</text>
</comment>
<comment type="similarity">
    <text evidence="1">Belongs to the P-Pant transferase superfamily. Gsp/Sfp/HetI/AcpT family.</text>
</comment>
<name>A0ABT1FXM5_9BACT</name>
<sequence length="227" mass="26290">MEVFSFREWDTEAFLELQKVKTQIVFIHRNHYVTLEDAILANVNSEETARASRFFHSKNREVYLLGKYVLRKILAAQTGLAPQKIIFSKTHTHKPFFEGQEFNLSHSGDHIYLAFSPFEVGIDAEKNNLDFDLQPVVDACFSEEESAMLSTKEDHRHNFYTIWTRKEALLKATGEGLCDDMKQVPAIPSQVHRNGQLYFLATRRHEDYIVSYATSHTDPEVIGWEFA</sequence>
<protein>
    <submittedName>
        <fullName evidence="5">4'-phosphopantetheinyl transferase superfamily protein</fullName>
    </submittedName>
</protein>
<dbReference type="Proteomes" id="UP001204772">
    <property type="component" value="Unassembled WGS sequence"/>
</dbReference>